<evidence type="ECO:0000313" key="6">
    <source>
        <dbReference type="Proteomes" id="UP000289411"/>
    </source>
</evidence>
<dbReference type="AlphaFoldDB" id="A0A4Q2RFP1"/>
<dbReference type="Proteomes" id="UP000289411">
    <property type="component" value="Unassembled WGS sequence"/>
</dbReference>
<dbReference type="GO" id="GO:0043799">
    <property type="term" value="F:glycine oxidase activity"/>
    <property type="evidence" value="ECO:0007669"/>
    <property type="project" value="UniProtKB-EC"/>
</dbReference>
<keyword evidence="6" id="KW-1185">Reference proteome</keyword>
<dbReference type="SUPFAM" id="SSF54373">
    <property type="entry name" value="FAD-linked reductases, C-terminal domain"/>
    <property type="match status" value="1"/>
</dbReference>
<reference evidence="5 6" key="1">
    <citation type="submission" date="2018-09" db="EMBL/GenBank/DDBJ databases">
        <authorList>
            <person name="Grouzdev D.S."/>
            <person name="Krutkina M.S."/>
        </authorList>
    </citation>
    <scope>NUCLEOTIDE SEQUENCE [LARGE SCALE GENOMIC DNA]</scope>
    <source>
        <strain evidence="5 6">RmlP001</strain>
    </source>
</reference>
<name>A0A4Q2RFP1_9HYPH</name>
<dbReference type="EC" id="1.4.3.19" evidence="5"/>
<reference evidence="5 6" key="2">
    <citation type="submission" date="2019-02" db="EMBL/GenBank/DDBJ databases">
        <title>'Lichenibacterium ramalinii' gen. nov. sp. nov., 'Lichenibacterium minor' gen. nov. sp. nov.</title>
        <authorList>
            <person name="Pankratov T."/>
        </authorList>
    </citation>
    <scope>NUCLEOTIDE SEQUENCE [LARGE SCALE GENOMIC DNA]</scope>
    <source>
        <strain evidence="5 6">RmlP001</strain>
    </source>
</reference>
<dbReference type="GO" id="GO:0005737">
    <property type="term" value="C:cytoplasm"/>
    <property type="evidence" value="ECO:0007669"/>
    <property type="project" value="TreeGrafter"/>
</dbReference>
<dbReference type="InterPro" id="IPR036188">
    <property type="entry name" value="FAD/NAD-bd_sf"/>
</dbReference>
<dbReference type="RefSeq" id="WP_129218610.1">
    <property type="nucleotide sequence ID" value="NZ_QYBC01000005.1"/>
</dbReference>
<dbReference type="InterPro" id="IPR012727">
    <property type="entry name" value="Gly_oxidase_ThiO"/>
</dbReference>
<dbReference type="GO" id="GO:0009229">
    <property type="term" value="P:thiamine diphosphate biosynthetic process"/>
    <property type="evidence" value="ECO:0007669"/>
    <property type="project" value="UniProtKB-UniPathway"/>
</dbReference>
<dbReference type="GO" id="GO:0009228">
    <property type="term" value="P:thiamine biosynthetic process"/>
    <property type="evidence" value="ECO:0007669"/>
    <property type="project" value="UniProtKB-KW"/>
</dbReference>
<dbReference type="InterPro" id="IPR006076">
    <property type="entry name" value="FAD-dep_OxRdtase"/>
</dbReference>
<organism evidence="5 6">
    <name type="scientific">Lichenibacterium ramalinae</name>
    <dbReference type="NCBI Taxonomy" id="2316527"/>
    <lineage>
        <taxon>Bacteria</taxon>
        <taxon>Pseudomonadati</taxon>
        <taxon>Pseudomonadota</taxon>
        <taxon>Alphaproteobacteria</taxon>
        <taxon>Hyphomicrobiales</taxon>
        <taxon>Lichenihabitantaceae</taxon>
        <taxon>Lichenibacterium</taxon>
    </lineage>
</organism>
<accession>A0A4Q2RFP1</accession>
<dbReference type="PANTHER" id="PTHR13847:SF289">
    <property type="entry name" value="GLYCINE OXIDASE"/>
    <property type="match status" value="1"/>
</dbReference>
<keyword evidence="3 5" id="KW-0560">Oxidoreductase</keyword>
<sequence length="407" mass="41089">MAGAPVLYNGLGPAPRPSALPAPAVPAAVDVAIVGGGVVGLSVGWRLARRGLAVAVFDAGAAGGGTSSAATGMLAAAAEHEPGGDALLDLARESLALWPAFRDALEADADAAIDYWAKGTLVVAVGRDEVDRLRARHALQLRAGLDARWLGASALRELEPGLRPNVAGGILCPGDHQVDPRLTVAALRAAFLRRGGLLVEGAAVEALDMAGGAVVGLVAAGRPCRAGTVVLASGAAAASGGLLPAGLNLPLRPLKGQSMALRARPQFGRNQPLPIDHVVWTAEVHIAPKSDGRMIVGATMEEAGFDPHVTAGGLYALLEGVRRALPGVEEMAVEGVWAGFRPTTEDDAPVLGGSAVPGLAFAAGHHRNGYLLAPVTAQALETWIVDGAVAGAATGFGIGRFQRPTGG</sequence>
<gene>
    <name evidence="5" type="primary">thiO</name>
    <name evidence="5" type="ORF">D3272_07890</name>
</gene>
<evidence type="ECO:0000256" key="2">
    <source>
        <dbReference type="ARBA" id="ARBA00022977"/>
    </source>
</evidence>
<evidence type="ECO:0000256" key="1">
    <source>
        <dbReference type="ARBA" id="ARBA00004948"/>
    </source>
</evidence>
<comment type="caution">
    <text evidence="5">The sequence shown here is derived from an EMBL/GenBank/DDBJ whole genome shotgun (WGS) entry which is preliminary data.</text>
</comment>
<keyword evidence="2" id="KW-0784">Thiamine biosynthesis</keyword>
<dbReference type="Pfam" id="PF01266">
    <property type="entry name" value="DAO"/>
    <property type="match status" value="1"/>
</dbReference>
<dbReference type="PANTHER" id="PTHR13847">
    <property type="entry name" value="SARCOSINE DEHYDROGENASE-RELATED"/>
    <property type="match status" value="1"/>
</dbReference>
<evidence type="ECO:0000313" key="5">
    <source>
        <dbReference type="EMBL" id="RYB06099.1"/>
    </source>
</evidence>
<dbReference type="Gene3D" id="3.50.50.60">
    <property type="entry name" value="FAD/NAD(P)-binding domain"/>
    <property type="match status" value="1"/>
</dbReference>
<dbReference type="SUPFAM" id="SSF51905">
    <property type="entry name" value="FAD/NAD(P)-binding domain"/>
    <property type="match status" value="1"/>
</dbReference>
<comment type="pathway">
    <text evidence="1">Cofactor biosynthesis; thiamine diphosphate biosynthesis.</text>
</comment>
<dbReference type="UniPathway" id="UPA00060"/>
<feature type="domain" description="FAD dependent oxidoreductase" evidence="4">
    <location>
        <begin position="30"/>
        <end position="380"/>
    </location>
</feature>
<protein>
    <submittedName>
        <fullName evidence="5">Glycine oxidase ThiO</fullName>
        <ecNumber evidence="5">1.4.3.19</ecNumber>
    </submittedName>
</protein>
<dbReference type="Gene3D" id="3.30.9.10">
    <property type="entry name" value="D-Amino Acid Oxidase, subunit A, domain 2"/>
    <property type="match status" value="1"/>
</dbReference>
<evidence type="ECO:0000259" key="4">
    <source>
        <dbReference type="Pfam" id="PF01266"/>
    </source>
</evidence>
<dbReference type="NCBIfam" id="TIGR02352">
    <property type="entry name" value="thiamin_ThiO"/>
    <property type="match status" value="1"/>
</dbReference>
<dbReference type="PRINTS" id="PR00420">
    <property type="entry name" value="RNGMNOXGNASE"/>
</dbReference>
<dbReference type="EMBL" id="QYBC01000005">
    <property type="protein sequence ID" value="RYB06099.1"/>
    <property type="molecule type" value="Genomic_DNA"/>
</dbReference>
<evidence type="ECO:0000256" key="3">
    <source>
        <dbReference type="ARBA" id="ARBA00023002"/>
    </source>
</evidence>
<dbReference type="GO" id="GO:0050660">
    <property type="term" value="F:flavin adenine dinucleotide binding"/>
    <property type="evidence" value="ECO:0007669"/>
    <property type="project" value="InterPro"/>
</dbReference>
<dbReference type="OrthoDB" id="9790035at2"/>
<proteinExistence type="predicted"/>